<dbReference type="InterPro" id="IPR011990">
    <property type="entry name" value="TPR-like_helical_dom_sf"/>
</dbReference>
<dbReference type="Gene3D" id="1.25.40.10">
    <property type="entry name" value="Tetratricopeptide repeat domain"/>
    <property type="match status" value="1"/>
</dbReference>
<gene>
    <name evidence="2" type="ORF">ACFQHR_11310</name>
</gene>
<accession>A0ABW2DNU4</accession>
<evidence type="ECO:0000313" key="2">
    <source>
        <dbReference type="EMBL" id="MFC6998217.1"/>
    </source>
</evidence>
<dbReference type="Pfam" id="PF13181">
    <property type="entry name" value="TPR_8"/>
    <property type="match status" value="1"/>
</dbReference>
<sequence>MRLAILLIILTTTFCLGQSDKAGLTFKTKYYEAVDKWIAFPKKEGDSTYTFGFIYLDDQAGFTFDYASKFIVGEKGLKALPREFQESLKSRLAPNTANVAVLSSKQIGELGLPNQPEWLSNYKIGSETVPYLKNIGFHYNHVGASHLALAPLTQAYQTDPHYDGLEFELAYAYNALKMFDKAISVLKKAIANNPENSFFYRELGYAYRYSNQMDSAENAYMKGIEISKDDFQKSEMAVNMAQAYYLVRNKEKFNKWAKLTRKHAEKGSRYAQFIDIFEQKWHEK</sequence>
<dbReference type="SMART" id="SM00028">
    <property type="entry name" value="TPR"/>
    <property type="match status" value="3"/>
</dbReference>
<evidence type="ECO:0000256" key="1">
    <source>
        <dbReference type="PROSITE-ProRule" id="PRU00339"/>
    </source>
</evidence>
<evidence type="ECO:0000313" key="3">
    <source>
        <dbReference type="Proteomes" id="UP001596405"/>
    </source>
</evidence>
<keyword evidence="3" id="KW-1185">Reference proteome</keyword>
<dbReference type="SUPFAM" id="SSF48452">
    <property type="entry name" value="TPR-like"/>
    <property type="match status" value="1"/>
</dbReference>
<organism evidence="2 3">
    <name type="scientific">Rufibacter roseus</name>
    <dbReference type="NCBI Taxonomy" id="1567108"/>
    <lineage>
        <taxon>Bacteria</taxon>
        <taxon>Pseudomonadati</taxon>
        <taxon>Bacteroidota</taxon>
        <taxon>Cytophagia</taxon>
        <taxon>Cytophagales</taxon>
        <taxon>Hymenobacteraceae</taxon>
        <taxon>Rufibacter</taxon>
    </lineage>
</organism>
<dbReference type="Proteomes" id="UP001596405">
    <property type="component" value="Unassembled WGS sequence"/>
</dbReference>
<reference evidence="3" key="1">
    <citation type="journal article" date="2019" name="Int. J. Syst. Evol. Microbiol.">
        <title>The Global Catalogue of Microorganisms (GCM) 10K type strain sequencing project: providing services to taxonomists for standard genome sequencing and annotation.</title>
        <authorList>
            <consortium name="The Broad Institute Genomics Platform"/>
            <consortium name="The Broad Institute Genome Sequencing Center for Infectious Disease"/>
            <person name="Wu L."/>
            <person name="Ma J."/>
        </authorList>
    </citation>
    <scope>NUCLEOTIDE SEQUENCE [LARGE SCALE GENOMIC DNA]</scope>
    <source>
        <strain evidence="3">CGMCC 4.7393</strain>
    </source>
</reference>
<dbReference type="InterPro" id="IPR019734">
    <property type="entry name" value="TPR_rpt"/>
</dbReference>
<keyword evidence="1" id="KW-0802">TPR repeat</keyword>
<name>A0ABW2DNU4_9BACT</name>
<dbReference type="RefSeq" id="WP_066621414.1">
    <property type="nucleotide sequence ID" value="NZ_JBHSYQ010000004.1"/>
</dbReference>
<dbReference type="Pfam" id="PF14559">
    <property type="entry name" value="TPR_19"/>
    <property type="match status" value="1"/>
</dbReference>
<comment type="caution">
    <text evidence="2">The sequence shown here is derived from an EMBL/GenBank/DDBJ whole genome shotgun (WGS) entry which is preliminary data.</text>
</comment>
<dbReference type="PROSITE" id="PS50005">
    <property type="entry name" value="TPR"/>
    <property type="match status" value="2"/>
</dbReference>
<feature type="repeat" description="TPR" evidence="1">
    <location>
        <begin position="197"/>
        <end position="230"/>
    </location>
</feature>
<dbReference type="EMBL" id="JBHSYQ010000004">
    <property type="protein sequence ID" value="MFC6998217.1"/>
    <property type="molecule type" value="Genomic_DNA"/>
</dbReference>
<protein>
    <submittedName>
        <fullName evidence="2">Tetratricopeptide repeat protein</fullName>
    </submittedName>
</protein>
<proteinExistence type="predicted"/>
<feature type="repeat" description="TPR" evidence="1">
    <location>
        <begin position="163"/>
        <end position="196"/>
    </location>
</feature>